<organism evidence="1 2">
    <name type="scientific">Trichinella nativa</name>
    <dbReference type="NCBI Taxonomy" id="6335"/>
    <lineage>
        <taxon>Eukaryota</taxon>
        <taxon>Metazoa</taxon>
        <taxon>Ecdysozoa</taxon>
        <taxon>Nematoda</taxon>
        <taxon>Enoplea</taxon>
        <taxon>Dorylaimia</taxon>
        <taxon>Trichinellida</taxon>
        <taxon>Trichinellidae</taxon>
        <taxon>Trichinella</taxon>
    </lineage>
</organism>
<evidence type="ECO:0000313" key="2">
    <source>
        <dbReference type="Proteomes" id="UP000054721"/>
    </source>
</evidence>
<gene>
    <name evidence="1" type="ORF">T02_5975</name>
</gene>
<name>A0A0V1K7R0_9BILA</name>
<keyword evidence="2" id="KW-1185">Reference proteome</keyword>
<sequence>MVTPMCCHCSPVCCHLLHCVVTVLQFVSQCCIVV</sequence>
<proteinExistence type="predicted"/>
<reference evidence="1 2" key="1">
    <citation type="submission" date="2015-05" db="EMBL/GenBank/DDBJ databases">
        <title>Evolution of Trichinella species and genotypes.</title>
        <authorList>
            <person name="Korhonen P.K."/>
            <person name="Edoardo P."/>
            <person name="Giuseppe L.R."/>
            <person name="Gasser R.B."/>
        </authorList>
    </citation>
    <scope>NUCLEOTIDE SEQUENCE [LARGE SCALE GENOMIC DNA]</scope>
    <source>
        <strain evidence="1">ISS10</strain>
    </source>
</reference>
<evidence type="ECO:0000313" key="1">
    <source>
        <dbReference type="EMBL" id="KRZ42965.1"/>
    </source>
</evidence>
<dbReference type="AlphaFoldDB" id="A0A0V1K7R0"/>
<protein>
    <submittedName>
        <fullName evidence="1">Uncharacterized protein</fullName>
    </submittedName>
</protein>
<dbReference type="Proteomes" id="UP000054721">
    <property type="component" value="Unassembled WGS sequence"/>
</dbReference>
<comment type="caution">
    <text evidence="1">The sequence shown here is derived from an EMBL/GenBank/DDBJ whole genome shotgun (WGS) entry which is preliminary data.</text>
</comment>
<dbReference type="EMBL" id="JYDW01003584">
    <property type="protein sequence ID" value="KRZ42965.1"/>
    <property type="molecule type" value="Genomic_DNA"/>
</dbReference>
<accession>A0A0V1K7R0</accession>